<dbReference type="eggNOG" id="COG1289">
    <property type="taxonomic scope" value="Bacteria"/>
</dbReference>
<feature type="transmembrane region" description="Helical" evidence="5">
    <location>
        <begin position="88"/>
        <end position="105"/>
    </location>
</feature>
<feature type="transmembrane region" description="Helical" evidence="5">
    <location>
        <begin position="403"/>
        <end position="433"/>
    </location>
</feature>
<evidence type="ECO:0000259" key="6">
    <source>
        <dbReference type="Pfam" id="PF13515"/>
    </source>
</evidence>
<organism evidence="7 8">
    <name type="scientific">Cellulosilyticum lentocellum (strain ATCC 49066 / DSM 5427 / NCIMB 11756 / RHM5)</name>
    <name type="common">Clostridium lentocellum</name>
    <dbReference type="NCBI Taxonomy" id="642492"/>
    <lineage>
        <taxon>Bacteria</taxon>
        <taxon>Bacillati</taxon>
        <taxon>Bacillota</taxon>
        <taxon>Clostridia</taxon>
        <taxon>Lachnospirales</taxon>
        <taxon>Cellulosilyticaceae</taxon>
        <taxon>Cellulosilyticum</taxon>
    </lineage>
</organism>
<sequence length="572" mass="65976">MMNSLLSKSKIDVPDTLLKGTVMVLVTFIAGFLFGKSSMMIAFVILLGANTFEKQNLRVQTVRKIAKLILIDTLIVCLAFLASQNRWWGIPINMATLFVITYYFVSPYDQMAYKTFIMLYVFSQYNTIELSALPSRLLLVVFVLVVMLGTTLIKQHKNKALLDPNIGKAWEVINEQLKCILEGHYDEALSSTCNKYMNEVAHSIYLTGYRRYLTTYVGKIQFQFYMNISYFNVLLVQLSCEYQRGRFDKKALQKLIGITEVIDSYFKRQITRTKVIRILWRFLEEHSVANGFEEEIVDMIYGIYSNFVELNILDYKTRDKLYYNWQRSNLEHVQMSIKTICNPKSISFNFAMRMSFILSVSLSLADLLGFYKIIWVVIPIISITAPYYEDTIRKKKDRIKSNVLAAIIVGIVINVIGTWWINLVLLIGGYYLIYAFNDYYRISFFLTIVSMSLSAFSSGVNVLVFYRIIYVIIGATVAELSARLVPYKIEDGIKELIKEIDKLNTVLEQQSIASLEGKENKHYIRDTIIHSAVLCQKLSMKNESYKDPKVAAIINVNTEFAIRLGHKLLRNT</sequence>
<evidence type="ECO:0000256" key="3">
    <source>
        <dbReference type="ARBA" id="ARBA00022989"/>
    </source>
</evidence>
<dbReference type="Proteomes" id="UP000008467">
    <property type="component" value="Chromosome"/>
</dbReference>
<name>F2JQN7_CELLD</name>
<evidence type="ECO:0000313" key="8">
    <source>
        <dbReference type="Proteomes" id="UP000008467"/>
    </source>
</evidence>
<keyword evidence="2 5" id="KW-0812">Transmembrane</keyword>
<dbReference type="HOGENOM" id="CLU_029333_0_0_9"/>
<keyword evidence="3 5" id="KW-1133">Transmembrane helix</keyword>
<dbReference type="AlphaFoldDB" id="F2JQN7"/>
<evidence type="ECO:0000313" key="7">
    <source>
        <dbReference type="EMBL" id="ADZ82632.1"/>
    </source>
</evidence>
<dbReference type="GO" id="GO:0016020">
    <property type="term" value="C:membrane"/>
    <property type="evidence" value="ECO:0007669"/>
    <property type="project" value="UniProtKB-SubCell"/>
</dbReference>
<feature type="domain" description="Integral membrane bound transporter" evidence="6">
    <location>
        <begin position="362"/>
        <end position="478"/>
    </location>
</feature>
<feature type="transmembrane region" description="Helical" evidence="5">
    <location>
        <begin position="65"/>
        <end position="82"/>
    </location>
</feature>
<feature type="transmembrane region" description="Helical" evidence="5">
    <location>
        <begin position="439"/>
        <end position="466"/>
    </location>
</feature>
<keyword evidence="8" id="KW-1185">Reference proteome</keyword>
<dbReference type="EMBL" id="CP002582">
    <property type="protein sequence ID" value="ADZ82632.1"/>
    <property type="molecule type" value="Genomic_DNA"/>
</dbReference>
<dbReference type="Pfam" id="PF13515">
    <property type="entry name" value="FUSC_2"/>
    <property type="match status" value="1"/>
</dbReference>
<reference evidence="7 8" key="1">
    <citation type="journal article" date="2011" name="J. Bacteriol.">
        <title>Complete genome sequence of the cellulose-degrading bacterium Cellulosilyticum lentocellum.</title>
        <authorList>
            <consortium name="US DOE Joint Genome Institute"/>
            <person name="Miller D.A."/>
            <person name="Suen G."/>
            <person name="Bruce D."/>
            <person name="Copeland A."/>
            <person name="Cheng J.F."/>
            <person name="Detter C."/>
            <person name="Goodwin L.A."/>
            <person name="Han C.S."/>
            <person name="Hauser L.J."/>
            <person name="Land M.L."/>
            <person name="Lapidus A."/>
            <person name="Lucas S."/>
            <person name="Meincke L."/>
            <person name="Pitluck S."/>
            <person name="Tapia R."/>
            <person name="Teshima H."/>
            <person name="Woyke T."/>
            <person name="Fox B.G."/>
            <person name="Angert E.R."/>
            <person name="Currie C.R."/>
        </authorList>
    </citation>
    <scope>NUCLEOTIDE SEQUENCE [LARGE SCALE GENOMIC DNA]</scope>
    <source>
        <strain evidence="8">ATCC 49066 / DSM 5427 / NCIMB 11756 / RHM5</strain>
    </source>
</reference>
<gene>
    <name evidence="7" type="ordered locus">Clole_0899</name>
</gene>
<comment type="subcellular location">
    <subcellularLocation>
        <location evidence="1">Membrane</location>
        <topology evidence="1">Multi-pass membrane protein</topology>
    </subcellularLocation>
</comment>
<feature type="transmembrane region" description="Helical" evidence="5">
    <location>
        <begin position="20"/>
        <end position="45"/>
    </location>
</feature>
<proteinExistence type="predicted"/>
<accession>F2JQN7</accession>
<protein>
    <recommendedName>
        <fullName evidence="6">Integral membrane bound transporter domain-containing protein</fullName>
    </recommendedName>
</protein>
<evidence type="ECO:0000256" key="4">
    <source>
        <dbReference type="ARBA" id="ARBA00023136"/>
    </source>
</evidence>
<dbReference type="InterPro" id="IPR049453">
    <property type="entry name" value="Memb_transporter_dom"/>
</dbReference>
<keyword evidence="4 5" id="KW-0472">Membrane</keyword>
<evidence type="ECO:0000256" key="1">
    <source>
        <dbReference type="ARBA" id="ARBA00004141"/>
    </source>
</evidence>
<dbReference type="KEGG" id="cle:Clole_0899"/>
<evidence type="ECO:0000256" key="5">
    <source>
        <dbReference type="SAM" id="Phobius"/>
    </source>
</evidence>
<feature type="transmembrane region" description="Helical" evidence="5">
    <location>
        <begin position="134"/>
        <end position="153"/>
    </location>
</feature>
<feature type="transmembrane region" description="Helical" evidence="5">
    <location>
        <begin position="370"/>
        <end position="388"/>
    </location>
</feature>
<dbReference type="STRING" id="642492.Clole_0899"/>
<evidence type="ECO:0000256" key="2">
    <source>
        <dbReference type="ARBA" id="ARBA00022692"/>
    </source>
</evidence>